<evidence type="ECO:0000256" key="8">
    <source>
        <dbReference type="SAM" id="Phobius"/>
    </source>
</evidence>
<comment type="similarity">
    <text evidence="2 7">Belongs to the cytochrome P450 family.</text>
</comment>
<keyword evidence="10" id="KW-1185">Reference proteome</keyword>
<evidence type="ECO:0000313" key="10">
    <source>
        <dbReference type="Proteomes" id="UP001610446"/>
    </source>
</evidence>
<evidence type="ECO:0000256" key="4">
    <source>
        <dbReference type="ARBA" id="ARBA00022723"/>
    </source>
</evidence>
<sequence>MPSLTAISAISVGILFSLIHYIIRPLLLSPLAKIPNAHFTSSISSRWIQSIRQAGNEVLTVHSLHRKHGPVVRLAPNELSVNSLQGLRIIYTGAFEKHPLYRELFLNFHTDNLVGMVRNGPHARQKRMLSRVFSKSYLQESPDVRILSAVVLSQRLFPILQRIAADGETVNVLPLFQAVGMDFTSSYLFGIQSGTRYLFNLPEWQKWLEEYEKFKHLSLDERADGFVEKWCLSLCQQAQNAEPQTDRISSEAVVYKSLRDALVKSPDSRPLDLTIASELLDHLIAGHETSGITFTYIMWELSQRPELQAELRRELSTLGISLKYPFASDTDGGLPGLPLPSKIDSLPLLDAIVRETLRLHAPAASPLPRITPDTPSGTSINGYGGIPGGVTVSSSAYTLHRIEEVYPHPAEWLPERWLNPEPGKKHDMRRLWWPFGSGGRMCLGSNFALQEIKLVMTAVYTNYTTSIVDDEGIEQDLEEFISLPKGRKLMLKFHPASA</sequence>
<dbReference type="InterPro" id="IPR002403">
    <property type="entry name" value="Cyt_P450_E_grp-IV"/>
</dbReference>
<dbReference type="PRINTS" id="PR00465">
    <property type="entry name" value="EP450IV"/>
</dbReference>
<dbReference type="SUPFAM" id="SSF48264">
    <property type="entry name" value="Cytochrome P450"/>
    <property type="match status" value="1"/>
</dbReference>
<dbReference type="PANTHER" id="PTHR24305">
    <property type="entry name" value="CYTOCHROME P450"/>
    <property type="match status" value="1"/>
</dbReference>
<evidence type="ECO:0000256" key="3">
    <source>
        <dbReference type="ARBA" id="ARBA00022617"/>
    </source>
</evidence>
<dbReference type="EMBL" id="JBFXLU010000108">
    <property type="protein sequence ID" value="KAL2841563.1"/>
    <property type="molecule type" value="Genomic_DNA"/>
</dbReference>
<feature type="transmembrane region" description="Helical" evidence="8">
    <location>
        <begin position="6"/>
        <end position="23"/>
    </location>
</feature>
<evidence type="ECO:0000256" key="2">
    <source>
        <dbReference type="ARBA" id="ARBA00010617"/>
    </source>
</evidence>
<dbReference type="PROSITE" id="PS00086">
    <property type="entry name" value="CYTOCHROME_P450"/>
    <property type="match status" value="1"/>
</dbReference>
<keyword evidence="7" id="KW-0503">Monooxygenase</keyword>
<gene>
    <name evidence="9" type="ORF">BJY01DRAFT_217303</name>
</gene>
<dbReference type="Pfam" id="PF00067">
    <property type="entry name" value="p450"/>
    <property type="match status" value="1"/>
</dbReference>
<dbReference type="PRINTS" id="PR00385">
    <property type="entry name" value="P450"/>
</dbReference>
<comment type="caution">
    <text evidence="9">The sequence shown here is derived from an EMBL/GenBank/DDBJ whole genome shotgun (WGS) entry which is preliminary data.</text>
</comment>
<keyword evidence="8" id="KW-0812">Transmembrane</keyword>
<proteinExistence type="inferred from homology"/>
<evidence type="ECO:0000256" key="6">
    <source>
        <dbReference type="ARBA" id="ARBA00023004"/>
    </source>
</evidence>
<keyword evidence="5 7" id="KW-0560">Oxidoreductase</keyword>
<dbReference type="InterPro" id="IPR050121">
    <property type="entry name" value="Cytochrome_P450_monoxygenase"/>
</dbReference>
<dbReference type="InterPro" id="IPR001128">
    <property type="entry name" value="Cyt_P450"/>
</dbReference>
<evidence type="ECO:0000313" key="9">
    <source>
        <dbReference type="EMBL" id="KAL2841563.1"/>
    </source>
</evidence>
<keyword evidence="3 7" id="KW-0349">Heme</keyword>
<reference evidence="9 10" key="1">
    <citation type="submission" date="2024-07" db="EMBL/GenBank/DDBJ databases">
        <title>Section-level genome sequencing and comparative genomics of Aspergillus sections Usti and Cavernicolus.</title>
        <authorList>
            <consortium name="Lawrence Berkeley National Laboratory"/>
            <person name="Nybo J.L."/>
            <person name="Vesth T.C."/>
            <person name="Theobald S."/>
            <person name="Frisvad J.C."/>
            <person name="Larsen T.O."/>
            <person name="Kjaerboelling I."/>
            <person name="Rothschild-Mancinelli K."/>
            <person name="Lyhne E.K."/>
            <person name="Kogle M.E."/>
            <person name="Barry K."/>
            <person name="Clum A."/>
            <person name="Na H."/>
            <person name="Ledsgaard L."/>
            <person name="Lin J."/>
            <person name="Lipzen A."/>
            <person name="Kuo A."/>
            <person name="Riley R."/>
            <person name="Mondo S."/>
            <person name="Labutti K."/>
            <person name="Haridas S."/>
            <person name="Pangalinan J."/>
            <person name="Salamov A.A."/>
            <person name="Simmons B.A."/>
            <person name="Magnuson J.K."/>
            <person name="Chen J."/>
            <person name="Drula E."/>
            <person name="Henrissat B."/>
            <person name="Wiebenga A."/>
            <person name="Lubbers R.J."/>
            <person name="Gomes A.C."/>
            <person name="Makela M.R."/>
            <person name="Stajich J."/>
            <person name="Grigoriev I.V."/>
            <person name="Mortensen U.H."/>
            <person name="De Vries R.P."/>
            <person name="Baker S.E."/>
            <person name="Andersen M.R."/>
        </authorList>
    </citation>
    <scope>NUCLEOTIDE SEQUENCE [LARGE SCALE GENOMIC DNA]</scope>
    <source>
        <strain evidence="9 10">CBS 123904</strain>
    </source>
</reference>
<comment type="cofactor">
    <cofactor evidence="1">
        <name>heme</name>
        <dbReference type="ChEBI" id="CHEBI:30413"/>
    </cofactor>
</comment>
<keyword evidence="8" id="KW-1133">Transmembrane helix</keyword>
<dbReference type="CDD" id="cd11059">
    <property type="entry name" value="CYP_fungal"/>
    <property type="match status" value="1"/>
</dbReference>
<dbReference type="Proteomes" id="UP001610446">
    <property type="component" value="Unassembled WGS sequence"/>
</dbReference>
<evidence type="ECO:0000256" key="7">
    <source>
        <dbReference type="RuleBase" id="RU000461"/>
    </source>
</evidence>
<dbReference type="InterPro" id="IPR017972">
    <property type="entry name" value="Cyt_P450_CS"/>
</dbReference>
<evidence type="ECO:0000256" key="5">
    <source>
        <dbReference type="ARBA" id="ARBA00023002"/>
    </source>
</evidence>
<evidence type="ECO:0000256" key="1">
    <source>
        <dbReference type="ARBA" id="ARBA00001971"/>
    </source>
</evidence>
<accession>A0ABR4JNG1</accession>
<name>A0ABR4JNG1_9EURO</name>
<keyword evidence="6 7" id="KW-0408">Iron</keyword>
<keyword evidence="4 7" id="KW-0479">Metal-binding</keyword>
<organism evidence="9 10">
    <name type="scientific">Aspergillus pseudoustus</name>
    <dbReference type="NCBI Taxonomy" id="1810923"/>
    <lineage>
        <taxon>Eukaryota</taxon>
        <taxon>Fungi</taxon>
        <taxon>Dikarya</taxon>
        <taxon>Ascomycota</taxon>
        <taxon>Pezizomycotina</taxon>
        <taxon>Eurotiomycetes</taxon>
        <taxon>Eurotiomycetidae</taxon>
        <taxon>Eurotiales</taxon>
        <taxon>Aspergillaceae</taxon>
        <taxon>Aspergillus</taxon>
        <taxon>Aspergillus subgen. Nidulantes</taxon>
    </lineage>
</organism>
<dbReference type="Gene3D" id="1.10.630.10">
    <property type="entry name" value="Cytochrome P450"/>
    <property type="match status" value="1"/>
</dbReference>
<keyword evidence="8" id="KW-0472">Membrane</keyword>
<protein>
    <submittedName>
        <fullName evidence="9">Cytochrome P450</fullName>
    </submittedName>
</protein>
<dbReference type="InterPro" id="IPR036396">
    <property type="entry name" value="Cyt_P450_sf"/>
</dbReference>
<dbReference type="PANTHER" id="PTHR24305:SF228">
    <property type="entry name" value="P450 MONOOXYGENASE, PUTATIVE (AFU_ORTHOLOGUE AFUA_3G03930)-RELATED"/>
    <property type="match status" value="1"/>
</dbReference>